<dbReference type="GO" id="GO:0005634">
    <property type="term" value="C:nucleus"/>
    <property type="evidence" value="ECO:0007669"/>
    <property type="project" value="TreeGrafter"/>
</dbReference>
<evidence type="ECO:0000256" key="1">
    <source>
        <dbReference type="ARBA" id="ARBA00022884"/>
    </source>
</evidence>
<reference evidence="5" key="1">
    <citation type="journal article" date="2023" name="G3 (Bethesda)">
        <title>Whole genome assembly and annotation of the endangered Caribbean coral Acropora cervicornis.</title>
        <authorList>
            <person name="Selwyn J.D."/>
            <person name="Vollmer S.V."/>
        </authorList>
    </citation>
    <scope>NUCLEOTIDE SEQUENCE</scope>
    <source>
        <strain evidence="5">K2</strain>
    </source>
</reference>
<dbReference type="GO" id="GO:0003730">
    <property type="term" value="F:mRNA 3'-UTR binding"/>
    <property type="evidence" value="ECO:0007669"/>
    <property type="project" value="TreeGrafter"/>
</dbReference>
<feature type="region of interest" description="Disordered" evidence="3">
    <location>
        <begin position="91"/>
        <end position="117"/>
    </location>
</feature>
<dbReference type="PROSITE" id="PS50102">
    <property type="entry name" value="RRM"/>
    <property type="match status" value="1"/>
</dbReference>
<keyword evidence="1 2" id="KW-0694">RNA-binding</keyword>
<dbReference type="Pfam" id="PF00076">
    <property type="entry name" value="RRM_1"/>
    <property type="match status" value="1"/>
</dbReference>
<dbReference type="InterPro" id="IPR050886">
    <property type="entry name" value="RNA-binding_reg"/>
</dbReference>
<gene>
    <name evidence="5" type="ORF">P5673_007517</name>
</gene>
<evidence type="ECO:0000259" key="4">
    <source>
        <dbReference type="PROSITE" id="PS50102"/>
    </source>
</evidence>
<protein>
    <submittedName>
        <fullName evidence="5">RNA-binding protein 38</fullName>
    </submittedName>
</protein>
<dbReference type="AlphaFoldDB" id="A0AAD9QVU8"/>
<dbReference type="InterPro" id="IPR000504">
    <property type="entry name" value="RRM_dom"/>
</dbReference>
<evidence type="ECO:0000313" key="5">
    <source>
        <dbReference type="EMBL" id="KAK2568468.1"/>
    </source>
</evidence>
<evidence type="ECO:0000256" key="3">
    <source>
        <dbReference type="SAM" id="MobiDB-lite"/>
    </source>
</evidence>
<proteinExistence type="predicted"/>
<dbReference type="PANTHER" id="PTHR48024:SF56">
    <property type="entry name" value="HETEROGENEOUS NUCLEAR RIBONUCLEOPROTEIN A0"/>
    <property type="match status" value="1"/>
</dbReference>
<dbReference type="SMART" id="SM00360">
    <property type="entry name" value="RRM"/>
    <property type="match status" value="1"/>
</dbReference>
<dbReference type="SUPFAM" id="SSF54928">
    <property type="entry name" value="RNA-binding domain, RBD"/>
    <property type="match status" value="1"/>
</dbReference>
<organism evidence="5 6">
    <name type="scientific">Acropora cervicornis</name>
    <name type="common">Staghorn coral</name>
    <dbReference type="NCBI Taxonomy" id="6130"/>
    <lineage>
        <taxon>Eukaryota</taxon>
        <taxon>Metazoa</taxon>
        <taxon>Cnidaria</taxon>
        <taxon>Anthozoa</taxon>
        <taxon>Hexacorallia</taxon>
        <taxon>Scleractinia</taxon>
        <taxon>Astrocoeniina</taxon>
        <taxon>Acroporidae</taxon>
        <taxon>Acropora</taxon>
    </lineage>
</organism>
<name>A0AAD9QVU8_ACRCE</name>
<keyword evidence="6" id="KW-1185">Reference proteome</keyword>
<evidence type="ECO:0000256" key="2">
    <source>
        <dbReference type="PROSITE-ProRule" id="PRU00176"/>
    </source>
</evidence>
<evidence type="ECO:0000313" key="6">
    <source>
        <dbReference type="Proteomes" id="UP001249851"/>
    </source>
</evidence>
<sequence length="317" mass="34837">MTEDDDTKFTKLFVGGIPYHTKDETMKEYFMQFDDIVEAVIIREKNSQRSKGYGFVTMATKEGAERACVNKRPMIDGRRANVDLAYIGAKPKTPKETSQQEGTANAKCYSVPSSPTDSEQSFVMVNGTEWNLEENQIPSSFSGNVTYESVYSVYSGAPSAQALMISHGGPLKPLTAKAVQPVSPTFPQTTNAAGYYQRNSQQFSSPTHSTVSFGTNYLDHQSAVNLVTYVPQGCHIVAPSESVPINAIQRQPQFAQEPLQTAKLIASPSYLYTVPVWYVDAASGHMSFNPNYSQAPLVPAGLDLASNRMYSMPLTYN</sequence>
<accession>A0AAD9QVU8</accession>
<dbReference type="EMBL" id="JARQWQ010000012">
    <property type="protein sequence ID" value="KAK2568468.1"/>
    <property type="molecule type" value="Genomic_DNA"/>
</dbReference>
<dbReference type="InterPro" id="IPR012677">
    <property type="entry name" value="Nucleotide-bd_a/b_plait_sf"/>
</dbReference>
<feature type="domain" description="RRM" evidence="4">
    <location>
        <begin position="10"/>
        <end position="87"/>
    </location>
</feature>
<comment type="caution">
    <text evidence="5">The sequence shown here is derived from an EMBL/GenBank/DDBJ whole genome shotgun (WGS) entry which is preliminary data.</text>
</comment>
<dbReference type="PANTHER" id="PTHR48024">
    <property type="entry name" value="GEO13361P1-RELATED"/>
    <property type="match status" value="1"/>
</dbReference>
<dbReference type="InterPro" id="IPR035979">
    <property type="entry name" value="RBD_domain_sf"/>
</dbReference>
<dbReference type="Proteomes" id="UP001249851">
    <property type="component" value="Unassembled WGS sequence"/>
</dbReference>
<dbReference type="Gene3D" id="3.30.70.330">
    <property type="match status" value="1"/>
</dbReference>
<reference evidence="5" key="2">
    <citation type="journal article" date="2023" name="Science">
        <title>Genomic signatures of disease resistance in endangered staghorn corals.</title>
        <authorList>
            <person name="Vollmer S.V."/>
            <person name="Selwyn J.D."/>
            <person name="Despard B.A."/>
            <person name="Roesel C.L."/>
        </authorList>
    </citation>
    <scope>NUCLEOTIDE SEQUENCE</scope>
    <source>
        <strain evidence="5">K2</strain>
    </source>
</reference>